<proteinExistence type="inferred from homology"/>
<sequence>MGERLKDKVVFFSGAGAIGPGWGNGKAAAVAMAREGAKIFALDINKDAVEETAKIIREEGGTVETAVCDVSKADQVEAAVTACMEAFGRIDVLDNNVGIIDPGGPEELTEEQWDRLMAINVKSIYLTCRNILPIMTKQGGGSIINISSIASTHSLGYSCISYSASKGAVNAFTRDIALNYGPKGIRCNSILPGLMNTPLIHAGNVTSVYGSTEAMVKARDALVPLGQMGDGWDVAWASVFLASDEAKHITGIELVVDGGITLKVK</sequence>
<dbReference type="EMBL" id="FQXC01000002">
    <property type="protein sequence ID" value="SHH35267.1"/>
    <property type="molecule type" value="Genomic_DNA"/>
</dbReference>
<evidence type="ECO:0000313" key="3">
    <source>
        <dbReference type="EMBL" id="SHH35267.1"/>
    </source>
</evidence>
<dbReference type="PRINTS" id="PR00081">
    <property type="entry name" value="GDHRDH"/>
</dbReference>
<reference evidence="3 4" key="1">
    <citation type="submission" date="2016-11" db="EMBL/GenBank/DDBJ databases">
        <authorList>
            <person name="Jaros S."/>
            <person name="Januszkiewicz K."/>
            <person name="Wedrychowicz H."/>
        </authorList>
    </citation>
    <scope>NUCLEOTIDE SEQUENCE [LARGE SCALE GENOMIC DNA]</scope>
    <source>
        <strain evidence="3 4">DSM 29431</strain>
    </source>
</reference>
<dbReference type="Gene3D" id="3.40.50.720">
    <property type="entry name" value="NAD(P)-binding Rossmann-like Domain"/>
    <property type="match status" value="1"/>
</dbReference>
<dbReference type="PROSITE" id="PS00061">
    <property type="entry name" value="ADH_SHORT"/>
    <property type="match status" value="1"/>
</dbReference>
<dbReference type="PANTHER" id="PTHR43477:SF1">
    <property type="entry name" value="DIHYDROANTICAPSIN 7-DEHYDROGENASE"/>
    <property type="match status" value="1"/>
</dbReference>
<comment type="similarity">
    <text evidence="1">Belongs to the short-chain dehydrogenases/reductases (SDR) family.</text>
</comment>
<dbReference type="PANTHER" id="PTHR43477">
    <property type="entry name" value="DIHYDROANTICAPSIN 7-DEHYDROGENASE"/>
    <property type="match status" value="1"/>
</dbReference>
<evidence type="ECO:0000256" key="1">
    <source>
        <dbReference type="ARBA" id="ARBA00006484"/>
    </source>
</evidence>
<gene>
    <name evidence="3" type="ORF">SAMN05443551_2058</name>
</gene>
<dbReference type="CDD" id="cd05233">
    <property type="entry name" value="SDR_c"/>
    <property type="match status" value="1"/>
</dbReference>
<dbReference type="STRING" id="996342.SAMN05443551_2058"/>
<dbReference type="OrthoDB" id="9797020at2"/>
<dbReference type="RefSeq" id="WP_072777363.1">
    <property type="nucleotide sequence ID" value="NZ_FQXC01000002.1"/>
</dbReference>
<dbReference type="PRINTS" id="PR00080">
    <property type="entry name" value="SDRFAMILY"/>
</dbReference>
<name>A0A1M5S9J8_9RHOB</name>
<dbReference type="InterPro" id="IPR051122">
    <property type="entry name" value="SDR_DHRS6-like"/>
</dbReference>
<dbReference type="GO" id="GO:0016491">
    <property type="term" value="F:oxidoreductase activity"/>
    <property type="evidence" value="ECO:0007669"/>
    <property type="project" value="UniProtKB-KW"/>
</dbReference>
<dbReference type="SUPFAM" id="SSF51735">
    <property type="entry name" value="NAD(P)-binding Rossmann-fold domains"/>
    <property type="match status" value="1"/>
</dbReference>
<keyword evidence="4" id="KW-1185">Reference proteome</keyword>
<dbReference type="AlphaFoldDB" id="A0A1M5S9J8"/>
<accession>A0A1M5S9J8</accession>
<dbReference type="InterPro" id="IPR036291">
    <property type="entry name" value="NAD(P)-bd_dom_sf"/>
</dbReference>
<dbReference type="InterPro" id="IPR002347">
    <property type="entry name" value="SDR_fam"/>
</dbReference>
<evidence type="ECO:0000256" key="2">
    <source>
        <dbReference type="ARBA" id="ARBA00023002"/>
    </source>
</evidence>
<dbReference type="InterPro" id="IPR020904">
    <property type="entry name" value="Sc_DH/Rdtase_CS"/>
</dbReference>
<organism evidence="3 4">
    <name type="scientific">Marivita hallyeonensis</name>
    <dbReference type="NCBI Taxonomy" id="996342"/>
    <lineage>
        <taxon>Bacteria</taxon>
        <taxon>Pseudomonadati</taxon>
        <taxon>Pseudomonadota</taxon>
        <taxon>Alphaproteobacteria</taxon>
        <taxon>Rhodobacterales</taxon>
        <taxon>Roseobacteraceae</taxon>
        <taxon>Marivita</taxon>
    </lineage>
</organism>
<dbReference type="Proteomes" id="UP000184221">
    <property type="component" value="Unassembled WGS sequence"/>
</dbReference>
<dbReference type="FunFam" id="3.40.50.720:FF:000084">
    <property type="entry name" value="Short-chain dehydrogenase reductase"/>
    <property type="match status" value="1"/>
</dbReference>
<evidence type="ECO:0000313" key="4">
    <source>
        <dbReference type="Proteomes" id="UP000184221"/>
    </source>
</evidence>
<dbReference type="Pfam" id="PF13561">
    <property type="entry name" value="adh_short_C2"/>
    <property type="match status" value="1"/>
</dbReference>
<protein>
    <submittedName>
        <fullName evidence="3">NAD(P)-dependent dehydrogenase, short-chain alcohol dehydrogenase family</fullName>
    </submittedName>
</protein>
<keyword evidence="2" id="KW-0560">Oxidoreductase</keyword>